<comment type="caution">
    <text evidence="7">The sequence shown here is derived from an EMBL/GenBank/DDBJ whole genome shotgun (WGS) entry which is preliminary data.</text>
</comment>
<evidence type="ECO:0000256" key="1">
    <source>
        <dbReference type="ARBA" id="ARBA00001917"/>
    </source>
</evidence>
<evidence type="ECO:0000313" key="8">
    <source>
        <dbReference type="Proteomes" id="UP000649179"/>
    </source>
</evidence>
<evidence type="ECO:0000256" key="3">
    <source>
        <dbReference type="ARBA" id="ARBA00022643"/>
    </source>
</evidence>
<dbReference type="SUPFAM" id="SSF51395">
    <property type="entry name" value="FMN-linked oxidoreductases"/>
    <property type="match status" value="1"/>
</dbReference>
<dbReference type="GO" id="GO:0050661">
    <property type="term" value="F:NADP binding"/>
    <property type="evidence" value="ECO:0007669"/>
    <property type="project" value="InterPro"/>
</dbReference>
<evidence type="ECO:0000256" key="5">
    <source>
        <dbReference type="ARBA" id="ARBA00023002"/>
    </source>
</evidence>
<keyword evidence="4" id="KW-0521">NADP</keyword>
<keyword evidence="2" id="KW-0285">Flavoprotein</keyword>
<evidence type="ECO:0000313" key="7">
    <source>
        <dbReference type="EMBL" id="GGF46426.1"/>
    </source>
</evidence>
<gene>
    <name evidence="7" type="ORF">GCM10011519_20480</name>
</gene>
<feature type="domain" description="NADH:flavin oxidoreductase/NADH oxidase N-terminal" evidence="6">
    <location>
        <begin position="4"/>
        <end position="337"/>
    </location>
</feature>
<name>A0A917BJ97_9ACTN</name>
<comment type="cofactor">
    <cofactor evidence="1">
        <name>FMN</name>
        <dbReference type="ChEBI" id="CHEBI:58210"/>
    </cofactor>
</comment>
<evidence type="ECO:0000259" key="6">
    <source>
        <dbReference type="Pfam" id="PF00724"/>
    </source>
</evidence>
<accession>A0A917BJ97</accession>
<dbReference type="RefSeq" id="WP_188779682.1">
    <property type="nucleotide sequence ID" value="NZ_BMKQ01000001.1"/>
</dbReference>
<dbReference type="PANTHER" id="PTHR43303">
    <property type="entry name" value="NADPH DEHYDROGENASE C23G7.10C-RELATED"/>
    <property type="match status" value="1"/>
</dbReference>
<dbReference type="InterPro" id="IPR013785">
    <property type="entry name" value="Aldolase_TIM"/>
</dbReference>
<dbReference type="GO" id="GO:0003959">
    <property type="term" value="F:NADPH dehydrogenase activity"/>
    <property type="evidence" value="ECO:0007669"/>
    <property type="project" value="InterPro"/>
</dbReference>
<reference evidence="7" key="2">
    <citation type="submission" date="2020-09" db="EMBL/GenBank/DDBJ databases">
        <authorList>
            <person name="Sun Q."/>
            <person name="Zhou Y."/>
        </authorList>
    </citation>
    <scope>NUCLEOTIDE SEQUENCE</scope>
    <source>
        <strain evidence="7">CGMCC 1.16067</strain>
    </source>
</reference>
<dbReference type="Pfam" id="PF00724">
    <property type="entry name" value="Oxidored_FMN"/>
    <property type="match status" value="1"/>
</dbReference>
<dbReference type="InterPro" id="IPR044152">
    <property type="entry name" value="YqjM-like"/>
</dbReference>
<protein>
    <submittedName>
        <fullName evidence="7">FMN oxidoreductase</fullName>
    </submittedName>
</protein>
<sequence length="355" mass="38023">MSLLFAPLTLRSLTVRNRVWLAPMCQYSATDGVPDDWHLVHLGARATGGFGLLLTEAAAVSPEGRISPQDAGLWNDAQAEAWSRVVDFVHGQGSAIGTQLAHAGRKASTYRPWAEHSGTVPVDDGGWQTLAPSRVPFEGFEDPVAVDQDGIDRVISDFATAADRAARTGFDTVEIHAAHGYLLHQFLSPLSNRREDAYGGSFDGRVKLLREVTRAVRTAIPDGMPLLVRISGTEWTDGGWDLDQSVDLARRLREDGVDLVDVSSGGNVAADIPVGPGYQVPLAAGVREAGLPTGAVGLITEPAQAEQVLATGQADAVLLARAALREPGWPQRAARELRVPLEEAPWPPQYVRGAR</sequence>
<dbReference type="InterPro" id="IPR001155">
    <property type="entry name" value="OxRdtase_FMN_N"/>
</dbReference>
<dbReference type="AlphaFoldDB" id="A0A917BJ97"/>
<dbReference type="EMBL" id="BMKQ01000001">
    <property type="protein sequence ID" value="GGF46426.1"/>
    <property type="molecule type" value="Genomic_DNA"/>
</dbReference>
<keyword evidence="5" id="KW-0560">Oxidoreductase</keyword>
<proteinExistence type="predicted"/>
<dbReference type="PANTHER" id="PTHR43303:SF4">
    <property type="entry name" value="NADPH DEHYDROGENASE C23G7.10C-RELATED"/>
    <property type="match status" value="1"/>
</dbReference>
<organism evidence="7 8">
    <name type="scientific">Marmoricola endophyticus</name>
    <dbReference type="NCBI Taxonomy" id="2040280"/>
    <lineage>
        <taxon>Bacteria</taxon>
        <taxon>Bacillati</taxon>
        <taxon>Actinomycetota</taxon>
        <taxon>Actinomycetes</taxon>
        <taxon>Propionibacteriales</taxon>
        <taxon>Nocardioidaceae</taxon>
        <taxon>Marmoricola</taxon>
    </lineage>
</organism>
<dbReference type="Gene3D" id="3.20.20.70">
    <property type="entry name" value="Aldolase class I"/>
    <property type="match status" value="1"/>
</dbReference>
<keyword evidence="8" id="KW-1185">Reference proteome</keyword>
<evidence type="ECO:0000256" key="4">
    <source>
        <dbReference type="ARBA" id="ARBA00022857"/>
    </source>
</evidence>
<dbReference type="Proteomes" id="UP000649179">
    <property type="component" value="Unassembled WGS sequence"/>
</dbReference>
<dbReference type="CDD" id="cd02932">
    <property type="entry name" value="OYE_YqiM_FMN"/>
    <property type="match status" value="1"/>
</dbReference>
<keyword evidence="3" id="KW-0288">FMN</keyword>
<reference evidence="7" key="1">
    <citation type="journal article" date="2014" name="Int. J. Syst. Evol. Microbiol.">
        <title>Complete genome sequence of Corynebacterium casei LMG S-19264T (=DSM 44701T), isolated from a smear-ripened cheese.</title>
        <authorList>
            <consortium name="US DOE Joint Genome Institute (JGI-PGF)"/>
            <person name="Walter F."/>
            <person name="Albersmeier A."/>
            <person name="Kalinowski J."/>
            <person name="Ruckert C."/>
        </authorList>
    </citation>
    <scope>NUCLEOTIDE SEQUENCE</scope>
    <source>
        <strain evidence="7">CGMCC 1.16067</strain>
    </source>
</reference>
<dbReference type="GO" id="GO:0010181">
    <property type="term" value="F:FMN binding"/>
    <property type="evidence" value="ECO:0007669"/>
    <property type="project" value="InterPro"/>
</dbReference>
<evidence type="ECO:0000256" key="2">
    <source>
        <dbReference type="ARBA" id="ARBA00022630"/>
    </source>
</evidence>